<reference evidence="2 3" key="1">
    <citation type="submission" date="2020-04" db="EMBL/GenBank/DDBJ databases">
        <authorList>
            <person name="Yoon J."/>
        </authorList>
    </citation>
    <scope>NUCLEOTIDE SEQUENCE [LARGE SCALE GENOMIC DNA]</scope>
    <source>
        <strain evidence="2 3">KMU-166</strain>
    </source>
</reference>
<evidence type="ECO:0000313" key="3">
    <source>
        <dbReference type="Proteomes" id="UP000765845"/>
    </source>
</evidence>
<dbReference type="EMBL" id="JAAWWK010000005">
    <property type="protein sequence ID" value="NKI18678.1"/>
    <property type="molecule type" value="Genomic_DNA"/>
</dbReference>
<keyword evidence="3" id="KW-1185">Reference proteome</keyword>
<evidence type="ECO:0000256" key="1">
    <source>
        <dbReference type="ARBA" id="ARBA00022679"/>
    </source>
</evidence>
<dbReference type="RefSeq" id="WP_168451190.1">
    <property type="nucleotide sequence ID" value="NZ_JAAWWK010000005.1"/>
</dbReference>
<dbReference type="InterPro" id="IPR044855">
    <property type="entry name" value="CoA-Trfase_III_dom3_sf"/>
</dbReference>
<organism evidence="2 3">
    <name type="scientific">Spongiibacter thalassae</name>
    <dbReference type="NCBI Taxonomy" id="2721624"/>
    <lineage>
        <taxon>Bacteria</taxon>
        <taxon>Pseudomonadati</taxon>
        <taxon>Pseudomonadota</taxon>
        <taxon>Gammaproteobacteria</taxon>
        <taxon>Cellvibrionales</taxon>
        <taxon>Spongiibacteraceae</taxon>
        <taxon>Spongiibacter</taxon>
    </lineage>
</organism>
<dbReference type="Gene3D" id="3.30.1540.10">
    <property type="entry name" value="formyl-coa transferase, domain 3"/>
    <property type="match status" value="1"/>
</dbReference>
<dbReference type="PANTHER" id="PTHR48207">
    <property type="entry name" value="SUCCINATE--HYDROXYMETHYLGLUTARATE COA-TRANSFERASE"/>
    <property type="match status" value="1"/>
</dbReference>
<dbReference type="Pfam" id="PF02515">
    <property type="entry name" value="CoA_transf_3"/>
    <property type="match status" value="1"/>
</dbReference>
<proteinExistence type="predicted"/>
<dbReference type="Gene3D" id="3.40.50.10540">
    <property type="entry name" value="Crotonobetainyl-coa:carnitine coa-transferase, domain 1"/>
    <property type="match status" value="1"/>
</dbReference>
<dbReference type="GO" id="GO:0016740">
    <property type="term" value="F:transferase activity"/>
    <property type="evidence" value="ECO:0007669"/>
    <property type="project" value="UniProtKB-KW"/>
</dbReference>
<evidence type="ECO:0000313" key="2">
    <source>
        <dbReference type="EMBL" id="NKI18678.1"/>
    </source>
</evidence>
<name>A0ABX1GJU8_9GAMM</name>
<dbReference type="InterPro" id="IPR003673">
    <property type="entry name" value="CoA-Trfase_fam_III"/>
</dbReference>
<sequence length="384" mass="42051">MANHENVGRQALGQPLEGVTVVALEQAVSMPYCTFVLAEMGAEVIKIERVGTGDVVRGWDSAVHGLSTGFVWVNAGKKSVELDVKSEEGRKALRDLIRDADVFVENLGPGAASRIGLGVDDLSDQPELVYASLSGYGQDGPYRDVKAYDLTMQGETGMLLSNGYPGQPAKVGLPITDLIAGSNAIMGIMMALYQRKNTGKGAYLDVSMFDSALPWLGYFPHHAWHSGAEPPMSGMRHQYIVPYGPYLASDGRYVSLVVADDKSWQRFCEQVVDKPEWITDPVMATIASRRSNRPQAEAAVEEVMASQPSHIWKEKLDKAGIPYGDVNTMSDVIKHPQALSRQMFVETDSEHGKLPLIRFPLAPAGKERKLPRLGEHTDQILKDK</sequence>
<accession>A0ABX1GJU8</accession>
<dbReference type="Proteomes" id="UP000765845">
    <property type="component" value="Unassembled WGS sequence"/>
</dbReference>
<dbReference type="PANTHER" id="PTHR48207:SF3">
    <property type="entry name" value="SUCCINATE--HYDROXYMETHYLGLUTARATE COA-TRANSFERASE"/>
    <property type="match status" value="1"/>
</dbReference>
<dbReference type="InterPro" id="IPR023606">
    <property type="entry name" value="CoA-Trfase_III_dom_1_sf"/>
</dbReference>
<gene>
    <name evidence="2" type="ORF">HCU74_14795</name>
</gene>
<protein>
    <submittedName>
        <fullName evidence="2">CoA transferase</fullName>
    </submittedName>
</protein>
<comment type="caution">
    <text evidence="2">The sequence shown here is derived from an EMBL/GenBank/DDBJ whole genome shotgun (WGS) entry which is preliminary data.</text>
</comment>
<dbReference type="InterPro" id="IPR050483">
    <property type="entry name" value="CoA-transferase_III_domain"/>
</dbReference>
<keyword evidence="1 2" id="KW-0808">Transferase</keyword>
<dbReference type="SUPFAM" id="SSF89796">
    <property type="entry name" value="CoA-transferase family III (CaiB/BaiF)"/>
    <property type="match status" value="1"/>
</dbReference>